<dbReference type="InterPro" id="IPR027417">
    <property type="entry name" value="P-loop_NTPase"/>
</dbReference>
<dbReference type="Pfam" id="PF05894">
    <property type="entry name" value="Podovirus_Gp16"/>
    <property type="match status" value="1"/>
</dbReference>
<protein>
    <submittedName>
        <fullName evidence="1">DNA encapsidation protein</fullName>
    </submittedName>
</protein>
<accession>A0A8S5LAF7</accession>
<dbReference type="EMBL" id="BK014666">
    <property type="protein sequence ID" value="DAD66997.1"/>
    <property type="molecule type" value="Genomic_DNA"/>
</dbReference>
<evidence type="ECO:0000313" key="1">
    <source>
        <dbReference type="EMBL" id="DAD66997.1"/>
    </source>
</evidence>
<reference evidence="1" key="1">
    <citation type="journal article" date="2021" name="Proc. Natl. Acad. Sci. U.S.A.">
        <title>A Catalog of Tens of Thousands of Viruses from Human Metagenomes Reveals Hidden Associations with Chronic Diseases.</title>
        <authorList>
            <person name="Tisza M.J."/>
            <person name="Buck C.B."/>
        </authorList>
    </citation>
    <scope>NUCLEOTIDE SEQUENCE</scope>
    <source>
        <strain evidence="1">CtNY03</strain>
    </source>
</reference>
<dbReference type="InterPro" id="IPR008784">
    <property type="entry name" value="Podovirus_Gp16"/>
</dbReference>
<sequence length="332" mass="39210">MDNQITHYYDFSRIRSYNARYLMIVGSRGTGKTYGAKKIAITNAIKKGEQFIYLRRHRVEQKGRFTFFDDIAHEFPGYEFAVHGNDAVMRMEGDKKWTVIGYFSVLSTSQAQKSTAYPLVTTVIFDEFIIENPQIRYLNDEVRVFNNFYLTVDRYKDKTTVFMLSNSASIMNPYMLKWDLRPNSEFVKAGNGFIVCHFADDTQFRNDVARTRFGKFVMSTDEEYANYAINNDFKDNNSDFIGKKSGRADYYCTIRTKNGCFSVWTDLPMFTIQEYRPKKEMMYCIDHKVMKEGDIYVKPNDRIMQMLRNRWRRGLILFDSPKSRNTFTEIFK</sequence>
<name>A0A8S5LAF7_9CAUD</name>
<organism evidence="1">
    <name type="scientific">Podoviridae sp. ctNY03</name>
    <dbReference type="NCBI Taxonomy" id="2823558"/>
    <lineage>
        <taxon>Viruses</taxon>
        <taxon>Duplodnaviria</taxon>
        <taxon>Heunggongvirae</taxon>
        <taxon>Uroviricota</taxon>
        <taxon>Caudoviricetes</taxon>
    </lineage>
</organism>
<proteinExistence type="predicted"/>
<dbReference type="SUPFAM" id="SSF52540">
    <property type="entry name" value="P-loop containing nucleoside triphosphate hydrolases"/>
    <property type="match status" value="1"/>
</dbReference>